<keyword evidence="4" id="KW-0808">Transferase</keyword>
<dbReference type="InterPro" id="IPR036969">
    <property type="entry name" value="Citrate_synthase_sf"/>
</dbReference>
<comment type="caution">
    <text evidence="5">The sequence shown here is derived from an EMBL/GenBank/DDBJ whole genome shotgun (WGS) entry which is preliminary data.</text>
</comment>
<dbReference type="PANTHER" id="PTHR11739:SF4">
    <property type="entry name" value="CITRATE SYNTHASE, PEROXISOMAL"/>
    <property type="match status" value="1"/>
</dbReference>
<evidence type="ECO:0000256" key="3">
    <source>
        <dbReference type="ARBA" id="ARBA00012972"/>
    </source>
</evidence>
<proteinExistence type="inferred from homology"/>
<dbReference type="Gene3D" id="1.10.230.10">
    <property type="entry name" value="Cytochrome P450-Terp, domain 2"/>
    <property type="match status" value="1"/>
</dbReference>
<dbReference type="GO" id="GO:0005975">
    <property type="term" value="P:carbohydrate metabolic process"/>
    <property type="evidence" value="ECO:0007669"/>
    <property type="project" value="TreeGrafter"/>
</dbReference>
<evidence type="ECO:0000313" key="5">
    <source>
        <dbReference type="EMBL" id="OGY25667.1"/>
    </source>
</evidence>
<evidence type="ECO:0000256" key="1">
    <source>
        <dbReference type="ARBA" id="ARBA00005163"/>
    </source>
</evidence>
<comment type="similarity">
    <text evidence="2">Belongs to the citrate synthase family.</text>
</comment>
<dbReference type="SUPFAM" id="SSF48256">
    <property type="entry name" value="Citrate synthase"/>
    <property type="match status" value="1"/>
</dbReference>
<reference evidence="5 6" key="1">
    <citation type="journal article" date="2016" name="Nat. Commun.">
        <title>Thousands of microbial genomes shed light on interconnected biogeochemical processes in an aquifer system.</title>
        <authorList>
            <person name="Anantharaman K."/>
            <person name="Brown C.T."/>
            <person name="Hug L.A."/>
            <person name="Sharon I."/>
            <person name="Castelle C.J."/>
            <person name="Probst A.J."/>
            <person name="Thomas B.C."/>
            <person name="Singh A."/>
            <person name="Wilkins M.J."/>
            <person name="Karaoz U."/>
            <person name="Brodie E.L."/>
            <person name="Williams K.H."/>
            <person name="Hubbard S.S."/>
            <person name="Banfield J.F."/>
        </authorList>
    </citation>
    <scope>NUCLEOTIDE SEQUENCE [LARGE SCALE GENOMIC DNA]</scope>
</reference>
<dbReference type="GO" id="GO:0005829">
    <property type="term" value="C:cytosol"/>
    <property type="evidence" value="ECO:0007669"/>
    <property type="project" value="TreeGrafter"/>
</dbReference>
<protein>
    <recommendedName>
        <fullName evidence="3">citrate synthase (unknown stereospecificity)</fullName>
        <ecNumber evidence="3">2.3.3.16</ecNumber>
    </recommendedName>
</protein>
<name>A0A1G1WEG0_9BACT</name>
<dbReference type="GO" id="GO:0036440">
    <property type="term" value="F:citrate synthase activity"/>
    <property type="evidence" value="ECO:0007669"/>
    <property type="project" value="UniProtKB-EC"/>
</dbReference>
<dbReference type="NCBIfam" id="NF004866">
    <property type="entry name" value="PRK06224.1-3"/>
    <property type="match status" value="1"/>
</dbReference>
<dbReference type="UniPathway" id="UPA00223"/>
<dbReference type="Gene3D" id="1.10.580.10">
    <property type="entry name" value="Citrate Synthase, domain 1"/>
    <property type="match status" value="2"/>
</dbReference>
<organism evidence="5 6">
    <name type="scientific">Candidatus Woykebacteria bacterium RBG_16_39_9b</name>
    <dbReference type="NCBI Taxonomy" id="1802595"/>
    <lineage>
        <taxon>Bacteria</taxon>
        <taxon>Candidatus Woykeibacteriota</taxon>
    </lineage>
</organism>
<comment type="pathway">
    <text evidence="1">Carbohydrate metabolism; tricarboxylic acid cycle.</text>
</comment>
<accession>A0A1G1WEG0</accession>
<dbReference type="PRINTS" id="PR00143">
    <property type="entry name" value="CITRTSNTHASE"/>
</dbReference>
<dbReference type="InterPro" id="IPR002020">
    <property type="entry name" value="Citrate_synthase"/>
</dbReference>
<dbReference type="InterPro" id="IPR016143">
    <property type="entry name" value="Citrate_synth-like_sm_a-sub"/>
</dbReference>
<gene>
    <name evidence="5" type="ORF">A2134_01960</name>
</gene>
<dbReference type="STRING" id="1802595.A2134_01960"/>
<dbReference type="Pfam" id="PF00285">
    <property type="entry name" value="Citrate_synt"/>
    <property type="match status" value="1"/>
</dbReference>
<dbReference type="InterPro" id="IPR016142">
    <property type="entry name" value="Citrate_synth-like_lrg_a-sub"/>
</dbReference>
<dbReference type="Proteomes" id="UP000178162">
    <property type="component" value="Unassembled WGS sequence"/>
</dbReference>
<dbReference type="PANTHER" id="PTHR11739">
    <property type="entry name" value="CITRATE SYNTHASE"/>
    <property type="match status" value="1"/>
</dbReference>
<evidence type="ECO:0000256" key="4">
    <source>
        <dbReference type="ARBA" id="ARBA00022679"/>
    </source>
</evidence>
<evidence type="ECO:0000256" key="2">
    <source>
        <dbReference type="ARBA" id="ARBA00010566"/>
    </source>
</evidence>
<sequence length="252" mass="27401">MTGKNWKSAITGHFEGIPYVRGYKLTEMLAKLSFTQAIFLVLKGELPNEKEAAVLNAILIASIDHGVEAPSTTVARITASCGVPLSTAVATGVAAIGDSHGGAIEEAAKIFQEIVEKGKSPTEIVEKARFKSERIPGFGHKIYDTDPRTLALIEVAEKNGLKGKYIEIALEIERELEKAVGKKLCLNIDGITAAIISEMGFDWKLGKGFFIIGRIAGLVAHVYEEQTREKPVRRISEDDVAYDGPKPRQLPK</sequence>
<dbReference type="GO" id="GO:0006099">
    <property type="term" value="P:tricarboxylic acid cycle"/>
    <property type="evidence" value="ECO:0007669"/>
    <property type="project" value="UniProtKB-UniPathway"/>
</dbReference>
<dbReference type="EMBL" id="MHCR01000011">
    <property type="protein sequence ID" value="OGY25667.1"/>
    <property type="molecule type" value="Genomic_DNA"/>
</dbReference>
<dbReference type="AlphaFoldDB" id="A0A1G1WEG0"/>
<dbReference type="NCBIfam" id="NF004869">
    <property type="entry name" value="PRK06224.1-6"/>
    <property type="match status" value="1"/>
</dbReference>
<dbReference type="CDD" id="cd06100">
    <property type="entry name" value="CCL_ACL-C"/>
    <property type="match status" value="1"/>
</dbReference>
<dbReference type="EC" id="2.3.3.16" evidence="3"/>
<evidence type="ECO:0000313" key="6">
    <source>
        <dbReference type="Proteomes" id="UP000178162"/>
    </source>
</evidence>